<name>A0A067S9V3_GALM3</name>
<keyword evidence="2" id="KW-1185">Reference proteome</keyword>
<dbReference type="EMBL" id="KL142413">
    <property type="protein sequence ID" value="KDR67626.1"/>
    <property type="molecule type" value="Genomic_DNA"/>
</dbReference>
<dbReference type="HOGENOM" id="CLU_1713406_0_0_1"/>
<dbReference type="Proteomes" id="UP000027222">
    <property type="component" value="Unassembled WGS sequence"/>
</dbReference>
<sequence>MHRKTILRSGNKYEIDHFRDEGLGRLKDAGPRQLRVFGTEIIPHNLEIGHALESMPTISIIWLPNLLLRRFYLAACALCSSHFSTVSLHSSYSSLASILSRERWPLVQSTMAIRRLNQIAPNIGSEMRLRKSQEIFKAWLQRAKLKEGIPGLS</sequence>
<proteinExistence type="predicted"/>
<evidence type="ECO:0000313" key="2">
    <source>
        <dbReference type="Proteomes" id="UP000027222"/>
    </source>
</evidence>
<reference evidence="2" key="1">
    <citation type="journal article" date="2014" name="Proc. Natl. Acad. Sci. U.S.A.">
        <title>Extensive sampling of basidiomycete genomes demonstrates inadequacy of the white-rot/brown-rot paradigm for wood decay fungi.</title>
        <authorList>
            <person name="Riley R."/>
            <person name="Salamov A.A."/>
            <person name="Brown D.W."/>
            <person name="Nagy L.G."/>
            <person name="Floudas D."/>
            <person name="Held B.W."/>
            <person name="Levasseur A."/>
            <person name="Lombard V."/>
            <person name="Morin E."/>
            <person name="Otillar R."/>
            <person name="Lindquist E.A."/>
            <person name="Sun H."/>
            <person name="LaButti K.M."/>
            <person name="Schmutz J."/>
            <person name="Jabbour D."/>
            <person name="Luo H."/>
            <person name="Baker S.E."/>
            <person name="Pisabarro A.G."/>
            <person name="Walton J.D."/>
            <person name="Blanchette R.A."/>
            <person name="Henrissat B."/>
            <person name="Martin F."/>
            <person name="Cullen D."/>
            <person name="Hibbett D.S."/>
            <person name="Grigoriev I.V."/>
        </authorList>
    </citation>
    <scope>NUCLEOTIDE SEQUENCE [LARGE SCALE GENOMIC DNA]</scope>
    <source>
        <strain evidence="2">CBS 339.88</strain>
    </source>
</reference>
<dbReference type="AlphaFoldDB" id="A0A067S9V3"/>
<evidence type="ECO:0000313" key="1">
    <source>
        <dbReference type="EMBL" id="KDR67626.1"/>
    </source>
</evidence>
<accession>A0A067S9V3</accession>
<protein>
    <submittedName>
        <fullName evidence="1">Uncharacterized protein</fullName>
    </submittedName>
</protein>
<gene>
    <name evidence="1" type="ORF">GALMADRAFT_1069561</name>
</gene>
<organism evidence="1 2">
    <name type="scientific">Galerina marginata (strain CBS 339.88)</name>
    <dbReference type="NCBI Taxonomy" id="685588"/>
    <lineage>
        <taxon>Eukaryota</taxon>
        <taxon>Fungi</taxon>
        <taxon>Dikarya</taxon>
        <taxon>Basidiomycota</taxon>
        <taxon>Agaricomycotina</taxon>
        <taxon>Agaricomycetes</taxon>
        <taxon>Agaricomycetidae</taxon>
        <taxon>Agaricales</taxon>
        <taxon>Agaricineae</taxon>
        <taxon>Strophariaceae</taxon>
        <taxon>Galerina</taxon>
    </lineage>
</organism>